<name>K1Q4A3_MAGGI</name>
<reference evidence="1" key="1">
    <citation type="journal article" date="2012" name="Nature">
        <title>The oyster genome reveals stress adaptation and complexity of shell formation.</title>
        <authorList>
            <person name="Zhang G."/>
            <person name="Fang X."/>
            <person name="Guo X."/>
            <person name="Li L."/>
            <person name="Luo R."/>
            <person name="Xu F."/>
            <person name="Yang P."/>
            <person name="Zhang L."/>
            <person name="Wang X."/>
            <person name="Qi H."/>
            <person name="Xiong Z."/>
            <person name="Que H."/>
            <person name="Xie Y."/>
            <person name="Holland P.W."/>
            <person name="Paps J."/>
            <person name="Zhu Y."/>
            <person name="Wu F."/>
            <person name="Chen Y."/>
            <person name="Wang J."/>
            <person name="Peng C."/>
            <person name="Meng J."/>
            <person name="Yang L."/>
            <person name="Liu J."/>
            <person name="Wen B."/>
            <person name="Zhang N."/>
            <person name="Huang Z."/>
            <person name="Zhu Q."/>
            <person name="Feng Y."/>
            <person name="Mount A."/>
            <person name="Hedgecock D."/>
            <person name="Xu Z."/>
            <person name="Liu Y."/>
            <person name="Domazet-Loso T."/>
            <person name="Du Y."/>
            <person name="Sun X."/>
            <person name="Zhang S."/>
            <person name="Liu B."/>
            <person name="Cheng P."/>
            <person name="Jiang X."/>
            <person name="Li J."/>
            <person name="Fan D."/>
            <person name="Wang W."/>
            <person name="Fu W."/>
            <person name="Wang T."/>
            <person name="Wang B."/>
            <person name="Zhang J."/>
            <person name="Peng Z."/>
            <person name="Li Y."/>
            <person name="Li N."/>
            <person name="Wang J."/>
            <person name="Chen M."/>
            <person name="He Y."/>
            <person name="Tan F."/>
            <person name="Song X."/>
            <person name="Zheng Q."/>
            <person name="Huang R."/>
            <person name="Yang H."/>
            <person name="Du X."/>
            <person name="Chen L."/>
            <person name="Yang M."/>
            <person name="Gaffney P.M."/>
            <person name="Wang S."/>
            <person name="Luo L."/>
            <person name="She Z."/>
            <person name="Ming Y."/>
            <person name="Huang W."/>
            <person name="Zhang S."/>
            <person name="Huang B."/>
            <person name="Zhang Y."/>
            <person name="Qu T."/>
            <person name="Ni P."/>
            <person name="Miao G."/>
            <person name="Wang J."/>
            <person name="Wang Q."/>
            <person name="Steinberg C.E."/>
            <person name="Wang H."/>
            <person name="Li N."/>
            <person name="Qian L."/>
            <person name="Zhang G."/>
            <person name="Li Y."/>
            <person name="Yang H."/>
            <person name="Liu X."/>
            <person name="Wang J."/>
            <person name="Yin Y."/>
            <person name="Wang J."/>
        </authorList>
    </citation>
    <scope>NUCLEOTIDE SEQUENCE [LARGE SCALE GENOMIC DNA]</scope>
    <source>
        <strain evidence="1">05x7-T-G4-1.051#20</strain>
    </source>
</reference>
<organism evidence="1">
    <name type="scientific">Magallana gigas</name>
    <name type="common">Pacific oyster</name>
    <name type="synonym">Crassostrea gigas</name>
    <dbReference type="NCBI Taxonomy" id="29159"/>
    <lineage>
        <taxon>Eukaryota</taxon>
        <taxon>Metazoa</taxon>
        <taxon>Spiralia</taxon>
        <taxon>Lophotrochozoa</taxon>
        <taxon>Mollusca</taxon>
        <taxon>Bivalvia</taxon>
        <taxon>Autobranchia</taxon>
        <taxon>Pteriomorphia</taxon>
        <taxon>Ostreida</taxon>
        <taxon>Ostreoidea</taxon>
        <taxon>Ostreidae</taxon>
        <taxon>Magallana</taxon>
    </lineage>
</organism>
<dbReference type="PROSITE" id="PS50835">
    <property type="entry name" value="IG_LIKE"/>
    <property type="match status" value="1"/>
</dbReference>
<dbReference type="InParanoid" id="K1Q4A3"/>
<dbReference type="InterPro" id="IPR007110">
    <property type="entry name" value="Ig-like_dom"/>
</dbReference>
<dbReference type="HOGENOM" id="CLU_1526655_0_0_1"/>
<dbReference type="AlphaFoldDB" id="K1Q4A3"/>
<proteinExistence type="predicted"/>
<protein>
    <submittedName>
        <fullName evidence="1">Uncharacterized protein</fullName>
    </submittedName>
</protein>
<accession>K1Q4A3</accession>
<gene>
    <name evidence="1" type="ORF">CGI_10017906</name>
</gene>
<sequence length="176" mass="18767">MFYALAVLLLANLASAQVFQIEIANTTVEYGSTDISISCVVTNGSTLGTVFAISLKKSDASVVSITTSPNEGISWQDTSLQNRNGVTANGSLSDVSKAHLHLYIPSSSVVYPDDEGTYQCTMSGLDLMNTPVTENSESVFLNITGYIDTTKGCELSRGSILLMFLTILGCTVMQRS</sequence>
<evidence type="ECO:0000313" key="1">
    <source>
        <dbReference type="EMBL" id="EKC23660.1"/>
    </source>
</evidence>
<dbReference type="EMBL" id="JH817884">
    <property type="protein sequence ID" value="EKC23660.1"/>
    <property type="molecule type" value="Genomic_DNA"/>
</dbReference>